<organism evidence="14 15">
    <name type="scientific">Leptotrombidium deliense</name>
    <dbReference type="NCBI Taxonomy" id="299467"/>
    <lineage>
        <taxon>Eukaryota</taxon>
        <taxon>Metazoa</taxon>
        <taxon>Ecdysozoa</taxon>
        <taxon>Arthropoda</taxon>
        <taxon>Chelicerata</taxon>
        <taxon>Arachnida</taxon>
        <taxon>Acari</taxon>
        <taxon>Acariformes</taxon>
        <taxon>Trombidiformes</taxon>
        <taxon>Prostigmata</taxon>
        <taxon>Anystina</taxon>
        <taxon>Parasitengona</taxon>
        <taxon>Trombiculoidea</taxon>
        <taxon>Trombiculidae</taxon>
        <taxon>Leptotrombidium</taxon>
    </lineage>
</organism>
<dbReference type="GO" id="GO:0005921">
    <property type="term" value="C:gap junction"/>
    <property type="evidence" value="ECO:0007669"/>
    <property type="project" value="UniProtKB-SubCell"/>
</dbReference>
<evidence type="ECO:0000256" key="13">
    <source>
        <dbReference type="SAM" id="MobiDB-lite"/>
    </source>
</evidence>
<protein>
    <recommendedName>
        <fullName evidence="12">Innexin</fullName>
    </recommendedName>
</protein>
<dbReference type="GO" id="GO:0007602">
    <property type="term" value="P:phototransduction"/>
    <property type="evidence" value="ECO:0007669"/>
    <property type="project" value="TreeGrafter"/>
</dbReference>
<feature type="transmembrane region" description="Helical" evidence="12">
    <location>
        <begin position="25"/>
        <end position="46"/>
    </location>
</feature>
<keyword evidence="11 12" id="KW-0407">Ion channel</keyword>
<evidence type="ECO:0000256" key="6">
    <source>
        <dbReference type="ARBA" id="ARBA00022868"/>
    </source>
</evidence>
<dbReference type="Pfam" id="PF00876">
    <property type="entry name" value="Innexin"/>
    <property type="match status" value="1"/>
</dbReference>
<evidence type="ECO:0000256" key="9">
    <source>
        <dbReference type="ARBA" id="ARBA00023065"/>
    </source>
</evidence>
<keyword evidence="7" id="KW-0965">Cell junction</keyword>
<dbReference type="PRINTS" id="PR01262">
    <property type="entry name" value="INNEXIN"/>
</dbReference>
<dbReference type="STRING" id="299467.A0A443SWB2"/>
<evidence type="ECO:0000256" key="4">
    <source>
        <dbReference type="ARBA" id="ARBA00022475"/>
    </source>
</evidence>
<evidence type="ECO:0000256" key="2">
    <source>
        <dbReference type="ARBA" id="ARBA00004651"/>
    </source>
</evidence>
<dbReference type="VEuPathDB" id="VectorBase:LDEU000235"/>
<accession>A0A443SWB2</accession>
<keyword evidence="4" id="KW-1003">Cell membrane</keyword>
<keyword evidence="8 12" id="KW-1133">Transmembrane helix</keyword>
<dbReference type="GO" id="GO:0005886">
    <property type="term" value="C:plasma membrane"/>
    <property type="evidence" value="ECO:0007669"/>
    <property type="project" value="UniProtKB-SubCell"/>
</dbReference>
<feature type="region of interest" description="Disordered" evidence="13">
    <location>
        <begin position="392"/>
        <end position="416"/>
    </location>
</feature>
<evidence type="ECO:0000256" key="7">
    <source>
        <dbReference type="ARBA" id="ARBA00022949"/>
    </source>
</evidence>
<evidence type="ECO:0000256" key="1">
    <source>
        <dbReference type="ARBA" id="ARBA00004610"/>
    </source>
</evidence>
<keyword evidence="9 12" id="KW-0406">Ion transport</keyword>
<evidence type="ECO:0000256" key="8">
    <source>
        <dbReference type="ARBA" id="ARBA00022989"/>
    </source>
</evidence>
<proteinExistence type="inferred from homology"/>
<feature type="transmembrane region" description="Helical" evidence="12">
    <location>
        <begin position="179"/>
        <end position="197"/>
    </location>
</feature>
<dbReference type="PANTHER" id="PTHR11893">
    <property type="entry name" value="INNEXIN"/>
    <property type="match status" value="1"/>
</dbReference>
<dbReference type="PROSITE" id="PS51013">
    <property type="entry name" value="PANNEXIN"/>
    <property type="match status" value="1"/>
</dbReference>
<keyword evidence="10 12" id="KW-0472">Membrane</keyword>
<feature type="transmembrane region" description="Helical" evidence="12">
    <location>
        <begin position="274"/>
        <end position="298"/>
    </location>
</feature>
<keyword evidence="5 12" id="KW-0812">Transmembrane</keyword>
<evidence type="ECO:0000313" key="15">
    <source>
        <dbReference type="Proteomes" id="UP000288716"/>
    </source>
</evidence>
<gene>
    <name evidence="12" type="primary">inx</name>
    <name evidence="14" type="ORF">B4U80_02372</name>
</gene>
<dbReference type="Proteomes" id="UP000288716">
    <property type="component" value="Unassembled WGS sequence"/>
</dbReference>
<dbReference type="EMBL" id="NCKV01000056">
    <property type="protein sequence ID" value="RWS31805.1"/>
    <property type="molecule type" value="Genomic_DNA"/>
</dbReference>
<comment type="caution">
    <text evidence="14">The sequence shown here is derived from an EMBL/GenBank/DDBJ whole genome shotgun (WGS) entry which is preliminary data.</text>
</comment>
<evidence type="ECO:0000256" key="12">
    <source>
        <dbReference type="RuleBase" id="RU010713"/>
    </source>
</evidence>
<evidence type="ECO:0000256" key="5">
    <source>
        <dbReference type="ARBA" id="ARBA00022692"/>
    </source>
</evidence>
<dbReference type="GO" id="GO:0005243">
    <property type="term" value="F:gap junction channel activity"/>
    <property type="evidence" value="ECO:0007669"/>
    <property type="project" value="TreeGrafter"/>
</dbReference>
<dbReference type="InterPro" id="IPR000990">
    <property type="entry name" value="Innexin"/>
</dbReference>
<keyword evidence="6" id="KW-0303">Gap junction</keyword>
<comment type="function">
    <text evidence="12">Structural component of the gap junctions.</text>
</comment>
<name>A0A443SWB2_9ACAR</name>
<dbReference type="PANTHER" id="PTHR11893:SF41">
    <property type="entry name" value="INNEXIN INX2"/>
    <property type="match status" value="1"/>
</dbReference>
<keyword evidence="15" id="KW-1185">Reference proteome</keyword>
<dbReference type="OrthoDB" id="5867527at2759"/>
<evidence type="ECO:0000256" key="10">
    <source>
        <dbReference type="ARBA" id="ARBA00023136"/>
    </source>
</evidence>
<comment type="subcellular location">
    <subcellularLocation>
        <location evidence="1">Cell junction</location>
        <location evidence="1">Gap junction</location>
    </subcellularLocation>
    <subcellularLocation>
        <location evidence="2 12">Cell membrane</location>
        <topology evidence="2 12">Multi-pass membrane protein</topology>
    </subcellularLocation>
</comment>
<feature type="transmembrane region" description="Helical" evidence="12">
    <location>
        <begin position="111"/>
        <end position="133"/>
    </location>
</feature>
<evidence type="ECO:0000256" key="3">
    <source>
        <dbReference type="ARBA" id="ARBA00022448"/>
    </source>
</evidence>
<keyword evidence="3 12" id="KW-0813">Transport</keyword>
<comment type="similarity">
    <text evidence="12">Belongs to the pannexin family.</text>
</comment>
<dbReference type="GO" id="GO:0034220">
    <property type="term" value="P:monoatomic ion transmembrane transport"/>
    <property type="evidence" value="ECO:0007669"/>
    <property type="project" value="UniProtKB-KW"/>
</dbReference>
<reference evidence="14 15" key="1">
    <citation type="journal article" date="2018" name="Gigascience">
        <title>Genomes of trombidid mites reveal novel predicted allergens and laterally-transferred genes associated with secondary metabolism.</title>
        <authorList>
            <person name="Dong X."/>
            <person name="Chaisiri K."/>
            <person name="Xia D."/>
            <person name="Armstrong S.D."/>
            <person name="Fang Y."/>
            <person name="Donnelly M.J."/>
            <person name="Kadowaki T."/>
            <person name="McGarry J.W."/>
            <person name="Darby A.C."/>
            <person name="Makepeace B.L."/>
        </authorList>
    </citation>
    <scope>NUCLEOTIDE SEQUENCE [LARGE SCALE GENOMIC DNA]</scope>
    <source>
        <strain evidence="14">UoL-UT</strain>
    </source>
</reference>
<evidence type="ECO:0000313" key="14">
    <source>
        <dbReference type="EMBL" id="RWS31805.1"/>
    </source>
</evidence>
<sequence length="416" mass="48400">MVFFPTLRDIKGVVKIRPATKIDNFVFRLHYKYTFGILVLSALLLAKDSYFGQKIDCHLQSSVTPGFLNHFCWLTGPYLVESALTKVVGKEVTAPGIANPTESDKIISYYYYQWIVFILGLQSAAFYTTHLVWKIREGGLISHLVSPLISLKVDSENKKPQLLKRAAEKLCKRMGTFKSYFRFYFALECVNLFHVLLEIYLTNIFLNGLFITYGVDVICYFSLSAQQRQQTVNPMTKAFPLLAKCTFHRSGPEGGIETLRPLCQLPLNIMNERIFLVLWFVFWILAIINTILIVYRIVIVCSQRYRYRCLFTDNCKAYIDKDKRRIVIEKCSFSDWWIVHLIFKNLRDDDFVDFIDILAKTLKNKRGKEKVFNYEKEKAEVEHQLHVVKNNENDEGDLPINSSKCLNDDEETSEFV</sequence>
<dbReference type="AlphaFoldDB" id="A0A443SWB2"/>
<evidence type="ECO:0000256" key="11">
    <source>
        <dbReference type="ARBA" id="ARBA00023303"/>
    </source>
</evidence>